<organism evidence="2">
    <name type="scientific">Brachypodium distachyon</name>
    <name type="common">Purple false brome</name>
    <name type="synonym">Trachynia distachya</name>
    <dbReference type="NCBI Taxonomy" id="15368"/>
    <lineage>
        <taxon>Eukaryota</taxon>
        <taxon>Viridiplantae</taxon>
        <taxon>Streptophyta</taxon>
        <taxon>Embryophyta</taxon>
        <taxon>Tracheophyta</taxon>
        <taxon>Spermatophyta</taxon>
        <taxon>Magnoliopsida</taxon>
        <taxon>Liliopsida</taxon>
        <taxon>Poales</taxon>
        <taxon>Poaceae</taxon>
        <taxon>BOP clade</taxon>
        <taxon>Pooideae</taxon>
        <taxon>Stipodae</taxon>
        <taxon>Brachypodieae</taxon>
        <taxon>Brachypodium</taxon>
    </lineage>
</organism>
<proteinExistence type="predicted"/>
<dbReference type="Proteomes" id="UP000008810">
    <property type="component" value="Chromosome 1"/>
</dbReference>
<dbReference type="EMBL" id="CM000880">
    <property type="protein sequence ID" value="PNT76173.1"/>
    <property type="molecule type" value="Genomic_DNA"/>
</dbReference>
<dbReference type="Gramene" id="PNT76173">
    <property type="protein sequence ID" value="PNT76173"/>
    <property type="gene ID" value="BRADI_1g45272v3"/>
</dbReference>
<reference evidence="3" key="3">
    <citation type="submission" date="2018-08" db="UniProtKB">
        <authorList>
            <consortium name="EnsemblPlants"/>
        </authorList>
    </citation>
    <scope>IDENTIFICATION</scope>
    <source>
        <strain evidence="3">cv. Bd21</strain>
    </source>
</reference>
<gene>
    <name evidence="2" type="ORF">BRADI_1g45272v3</name>
</gene>
<evidence type="ECO:0000313" key="3">
    <source>
        <dbReference type="EnsemblPlants" id="PNT76173"/>
    </source>
</evidence>
<keyword evidence="4" id="KW-1185">Reference proteome</keyword>
<evidence type="ECO:0000256" key="1">
    <source>
        <dbReference type="SAM" id="MobiDB-lite"/>
    </source>
</evidence>
<evidence type="ECO:0000313" key="4">
    <source>
        <dbReference type="Proteomes" id="UP000008810"/>
    </source>
</evidence>
<dbReference type="AlphaFoldDB" id="A0A2K2DPG3"/>
<dbReference type="InParanoid" id="A0A2K2DPG3"/>
<dbReference type="EnsemblPlants" id="PNT76173">
    <property type="protein sequence ID" value="PNT76173"/>
    <property type="gene ID" value="BRADI_1g45272v3"/>
</dbReference>
<reference evidence="2" key="2">
    <citation type="submission" date="2017-06" db="EMBL/GenBank/DDBJ databases">
        <title>WGS assembly of Brachypodium distachyon.</title>
        <authorList>
            <consortium name="The International Brachypodium Initiative"/>
            <person name="Lucas S."/>
            <person name="Harmon-Smith M."/>
            <person name="Lail K."/>
            <person name="Tice H."/>
            <person name="Grimwood J."/>
            <person name="Bruce D."/>
            <person name="Barry K."/>
            <person name="Shu S."/>
            <person name="Lindquist E."/>
            <person name="Wang M."/>
            <person name="Pitluck S."/>
            <person name="Vogel J.P."/>
            <person name="Garvin D.F."/>
            <person name="Mockler T.C."/>
            <person name="Schmutz J."/>
            <person name="Rokhsar D."/>
            <person name="Bevan M.W."/>
        </authorList>
    </citation>
    <scope>NUCLEOTIDE SEQUENCE</scope>
    <source>
        <strain evidence="2">Bd21</strain>
    </source>
</reference>
<name>A0A2K2DPG3_BRADI</name>
<evidence type="ECO:0000313" key="2">
    <source>
        <dbReference type="EMBL" id="PNT76173.1"/>
    </source>
</evidence>
<reference evidence="2 3" key="1">
    <citation type="journal article" date="2010" name="Nature">
        <title>Genome sequencing and analysis of the model grass Brachypodium distachyon.</title>
        <authorList>
            <consortium name="International Brachypodium Initiative"/>
        </authorList>
    </citation>
    <scope>NUCLEOTIDE SEQUENCE [LARGE SCALE GENOMIC DNA]</scope>
    <source>
        <strain evidence="2 3">Bd21</strain>
    </source>
</reference>
<accession>A0A2K2DPG3</accession>
<dbReference type="PROSITE" id="PS51257">
    <property type="entry name" value="PROKAR_LIPOPROTEIN"/>
    <property type="match status" value="1"/>
</dbReference>
<protein>
    <submittedName>
        <fullName evidence="2 3">Uncharacterized protein</fullName>
    </submittedName>
</protein>
<sequence>MVRGVEQKAGPPSAVGFSCVRESEGSNTGTKRGAGLQCPAAAGAVRGGLGRPGFGGDGEGELLLHDSAGGDSGEEIKGIRVFFFFEGVDSGLCCRFFSTPRRGDSGFFSMAAQAEYYSRPKPKPAPRRPCGLAIF</sequence>
<feature type="region of interest" description="Disordered" evidence="1">
    <location>
        <begin position="1"/>
        <end position="34"/>
    </location>
</feature>